<gene>
    <name evidence="1" type="ORF">VL20_9</name>
</gene>
<dbReference type="KEGG" id="mpk:VL20_9"/>
<keyword evidence="2" id="KW-1185">Reference proteome</keyword>
<dbReference type="AlphaFoldDB" id="A0A0K1RTN8"/>
<protein>
    <submittedName>
        <fullName evidence="1">Uncharacterized protein</fullName>
    </submittedName>
</protein>
<dbReference type="PATRIC" id="fig|1638788.3.peg.10"/>
<sequence>MSESIQPKFRRWKKTKEKTEKAEQFTKYKYSRKSQGERIENSIDNWSIRFCPLDISG</sequence>
<evidence type="ECO:0000313" key="1">
    <source>
        <dbReference type="EMBL" id="AKV65259.1"/>
    </source>
</evidence>
<dbReference type="EMBL" id="CP011339">
    <property type="protein sequence ID" value="AKV65259.1"/>
    <property type="molecule type" value="Genomic_DNA"/>
</dbReference>
<evidence type="ECO:0000313" key="2">
    <source>
        <dbReference type="Proteomes" id="UP000068167"/>
    </source>
</evidence>
<reference evidence="1 2" key="1">
    <citation type="journal article" date="2016" name="Stand. Genomic Sci.">
        <title>Complete genome sequence and genomic characterization of Microcystis panniformis FACHB 1757 by third-generation sequencing.</title>
        <authorList>
            <person name="Zhang J.Y."/>
            <person name="Guan R."/>
            <person name="Zhang H.J."/>
            <person name="Li H."/>
            <person name="Xiao P."/>
            <person name="Yu G.L."/>
            <person name="Du L."/>
            <person name="Cao D.M."/>
            <person name="Zhu B.C."/>
            <person name="Li R.H."/>
            <person name="Lu Z.H."/>
        </authorList>
    </citation>
    <scope>NUCLEOTIDE SEQUENCE [LARGE SCALE GENOMIC DNA]</scope>
    <source>
        <strain evidence="1 2">FACHB-1757</strain>
    </source>
</reference>
<organism evidence="1 2">
    <name type="scientific">Microcystis panniformis FACHB-1757</name>
    <dbReference type="NCBI Taxonomy" id="1638788"/>
    <lineage>
        <taxon>Bacteria</taxon>
        <taxon>Bacillati</taxon>
        <taxon>Cyanobacteriota</taxon>
        <taxon>Cyanophyceae</taxon>
        <taxon>Oscillatoriophycideae</taxon>
        <taxon>Chroococcales</taxon>
        <taxon>Microcystaceae</taxon>
        <taxon>Microcystis</taxon>
    </lineage>
</organism>
<name>A0A0K1RTN8_9CHRO</name>
<dbReference type="Proteomes" id="UP000068167">
    <property type="component" value="Chromosome"/>
</dbReference>
<proteinExistence type="predicted"/>
<accession>A0A0K1RTN8</accession>